<dbReference type="PANTHER" id="PTHR42085:SF2">
    <property type="entry name" value="F-BOX DOMAIN-CONTAINING PROTEIN"/>
    <property type="match status" value="1"/>
</dbReference>
<name>A0A8E2E3U5_9PEZI</name>
<dbReference type="PANTHER" id="PTHR42085">
    <property type="entry name" value="F-BOX DOMAIN-CONTAINING PROTEIN"/>
    <property type="match status" value="1"/>
</dbReference>
<evidence type="ECO:0000313" key="1">
    <source>
        <dbReference type="EMBL" id="OCK76797.1"/>
    </source>
</evidence>
<proteinExistence type="predicted"/>
<keyword evidence="2" id="KW-1185">Reference proteome</keyword>
<reference evidence="1 2" key="1">
    <citation type="journal article" date="2016" name="Nat. Commun.">
        <title>Ectomycorrhizal ecology is imprinted in the genome of the dominant symbiotic fungus Cenococcum geophilum.</title>
        <authorList>
            <consortium name="DOE Joint Genome Institute"/>
            <person name="Peter M."/>
            <person name="Kohler A."/>
            <person name="Ohm R.A."/>
            <person name="Kuo A."/>
            <person name="Krutzmann J."/>
            <person name="Morin E."/>
            <person name="Arend M."/>
            <person name="Barry K.W."/>
            <person name="Binder M."/>
            <person name="Choi C."/>
            <person name="Clum A."/>
            <person name="Copeland A."/>
            <person name="Grisel N."/>
            <person name="Haridas S."/>
            <person name="Kipfer T."/>
            <person name="LaButti K."/>
            <person name="Lindquist E."/>
            <person name="Lipzen A."/>
            <person name="Maire R."/>
            <person name="Meier B."/>
            <person name="Mihaltcheva S."/>
            <person name="Molinier V."/>
            <person name="Murat C."/>
            <person name="Poggeler S."/>
            <person name="Quandt C.A."/>
            <person name="Sperisen C."/>
            <person name="Tritt A."/>
            <person name="Tisserant E."/>
            <person name="Crous P.W."/>
            <person name="Henrissat B."/>
            <person name="Nehls U."/>
            <person name="Egli S."/>
            <person name="Spatafora J.W."/>
            <person name="Grigoriev I.V."/>
            <person name="Martin F.M."/>
        </authorList>
    </citation>
    <scope>NUCLEOTIDE SEQUENCE [LARGE SCALE GENOMIC DNA]</scope>
    <source>
        <strain evidence="1 2">CBS 459.81</strain>
    </source>
</reference>
<sequence length="294" mass="33743">MQKRQDAAVPVVKIQVPLNKRVHITSEGYDVELEVQMLPQKMALFTKTVHVTRETRFIAPGIEKASNNQALQITIEHRRHWPNIFPFFELPAELRIRIYKEVIAICYRGNMRVPGMKHIWTSRDTLRKNLPKLCNESAFFLGQPRGFSMLAASRQARLEIAPLIFATKRFTIGGIDLLNNFTTNIGNMGLESIENLTLAWCSKKYSGSSAKESRRIAPHLARFKRLKYLTIVICAQDPLVNPTEFIAIWPFKQLRSAGIKTINFNSSFSNSLSKTVFIPWWNEILRLKEAEGFP</sequence>
<organism evidence="1 2">
    <name type="scientific">Lepidopterella palustris CBS 459.81</name>
    <dbReference type="NCBI Taxonomy" id="1314670"/>
    <lineage>
        <taxon>Eukaryota</taxon>
        <taxon>Fungi</taxon>
        <taxon>Dikarya</taxon>
        <taxon>Ascomycota</taxon>
        <taxon>Pezizomycotina</taxon>
        <taxon>Dothideomycetes</taxon>
        <taxon>Pleosporomycetidae</taxon>
        <taxon>Mytilinidiales</taxon>
        <taxon>Argynnaceae</taxon>
        <taxon>Lepidopterella</taxon>
    </lineage>
</organism>
<dbReference type="OrthoDB" id="5413827at2759"/>
<gene>
    <name evidence="1" type="ORF">K432DRAFT_396137</name>
</gene>
<dbReference type="Proteomes" id="UP000250266">
    <property type="component" value="Unassembled WGS sequence"/>
</dbReference>
<protein>
    <submittedName>
        <fullName evidence="1">Uncharacterized protein</fullName>
    </submittedName>
</protein>
<evidence type="ECO:0000313" key="2">
    <source>
        <dbReference type="Proteomes" id="UP000250266"/>
    </source>
</evidence>
<dbReference type="InterPro" id="IPR038883">
    <property type="entry name" value="AN11006-like"/>
</dbReference>
<dbReference type="AlphaFoldDB" id="A0A8E2E3U5"/>
<accession>A0A8E2E3U5</accession>
<dbReference type="EMBL" id="KV745178">
    <property type="protein sequence ID" value="OCK76797.1"/>
    <property type="molecule type" value="Genomic_DNA"/>
</dbReference>